<dbReference type="Gene3D" id="1.10.3720.10">
    <property type="entry name" value="MetI-like"/>
    <property type="match status" value="1"/>
</dbReference>
<evidence type="ECO:0000256" key="4">
    <source>
        <dbReference type="ARBA" id="ARBA00022692"/>
    </source>
</evidence>
<proteinExistence type="inferred from homology"/>
<evidence type="ECO:0000313" key="10">
    <source>
        <dbReference type="Proteomes" id="UP000253490"/>
    </source>
</evidence>
<dbReference type="GO" id="GO:0055085">
    <property type="term" value="P:transmembrane transport"/>
    <property type="evidence" value="ECO:0007669"/>
    <property type="project" value="InterPro"/>
</dbReference>
<evidence type="ECO:0000256" key="1">
    <source>
        <dbReference type="ARBA" id="ARBA00004651"/>
    </source>
</evidence>
<dbReference type="PROSITE" id="PS50928">
    <property type="entry name" value="ABC_TM1"/>
    <property type="match status" value="1"/>
</dbReference>
<dbReference type="InterPro" id="IPR000515">
    <property type="entry name" value="MetI-like"/>
</dbReference>
<feature type="transmembrane region" description="Helical" evidence="7">
    <location>
        <begin position="76"/>
        <end position="97"/>
    </location>
</feature>
<dbReference type="SUPFAM" id="SSF53850">
    <property type="entry name" value="Periplasmic binding protein-like II"/>
    <property type="match status" value="1"/>
</dbReference>
<dbReference type="SUPFAM" id="SSF161098">
    <property type="entry name" value="MetI-like"/>
    <property type="match status" value="1"/>
</dbReference>
<dbReference type="InterPro" id="IPR035906">
    <property type="entry name" value="MetI-like_sf"/>
</dbReference>
<dbReference type="AlphaFoldDB" id="A0A366HXZ5"/>
<keyword evidence="4 7" id="KW-0812">Transmembrane</keyword>
<evidence type="ECO:0000259" key="8">
    <source>
        <dbReference type="PROSITE" id="PS50928"/>
    </source>
</evidence>
<protein>
    <submittedName>
        <fullName evidence="9">ABC-type dipeptide/oligopeptide/nickel transport system permease subunit</fullName>
    </submittedName>
</protein>
<dbReference type="CDD" id="cd06261">
    <property type="entry name" value="TM_PBP2"/>
    <property type="match status" value="1"/>
</dbReference>
<dbReference type="Pfam" id="PF00496">
    <property type="entry name" value="SBP_bac_5"/>
    <property type="match status" value="1"/>
</dbReference>
<sequence length="830" mass="91182">MTNSKRQFILFLILVLGIVVVAILAPVLVTHDPQQAILTEATQAPSSEHWFGTDRMGRDLFSRVIYGTRTSLSSTLLLVISIFTVGGVLGIVAGYAGGAVDAVIMRISDMMVSFPGMALAIAMAGIMGPSITNAVIAITMVSWTKYARLARSLVLKTKYEDYVLAAKISGTRTRYILWRYMTPSVLPTLIITAATDMGGMMLELAAFSFLGLGAQSTSIEWGYMLNEGRAYMESAPWLMIYPGLAIFITVVSFNLLGDSLRDILDPQDSSKKQYFSKQKKERKKHEKLALKREKLSMKKWIKGAGLLLITLMITASFAGCGNDSTKDDAGTTNDSQADTTHLNFGVYNYSDSLDPATNTNSSWAAMRFGITESLFIFNDQVVAENNLCDSYEVSDDYLTWTLHIRDGVKFSNGNDMTPSAVKASIERLYAETDASQGGTGNSNPESYLTYKSISADDAAGTVTIVCESPTSNIPGILAYPYFAIIDASVADKEIVGTGPYKVDKFNPGVNIDMSSNERYWNGKVPYKTVNIMFIDDSSTKTMALKSGDIDLTENITTVSDLATLSEDSAYYVSTAAGVRTANSYMNFKGVLENEALRQAIIIALDIDTMCDITVGGMYTPGFSVLPSSLAYNYDKLNNPFSFNKENAIKILDDAGIVDSNGDGWRELDGQNIDLDSVTFTSRNLNEFAEASALLLKEIGIKVTVNIRDYDTALALLNAGEFDLWTCNTLTVGVGDPQDYLSNWYSKNSRNFGYYSSSEYDAAFEELMIEMDDNRRLELITELQQILIDGAATIVYGYYNSRMFSDISKVTGADIATIDYYWLTTDIKPAR</sequence>
<dbReference type="InterPro" id="IPR000914">
    <property type="entry name" value="SBP_5_dom"/>
</dbReference>
<comment type="subcellular location">
    <subcellularLocation>
        <location evidence="1 7">Cell membrane</location>
        <topology evidence="1 7">Multi-pass membrane protein</topology>
    </subcellularLocation>
</comment>
<dbReference type="Proteomes" id="UP000253490">
    <property type="component" value="Unassembled WGS sequence"/>
</dbReference>
<evidence type="ECO:0000256" key="5">
    <source>
        <dbReference type="ARBA" id="ARBA00022989"/>
    </source>
</evidence>
<dbReference type="Gene3D" id="3.10.105.10">
    <property type="entry name" value="Dipeptide-binding Protein, Domain 3"/>
    <property type="match status" value="1"/>
</dbReference>
<organism evidence="9 10">
    <name type="scientific">Alkalibaculum bacchi</name>
    <dbReference type="NCBI Taxonomy" id="645887"/>
    <lineage>
        <taxon>Bacteria</taxon>
        <taxon>Bacillati</taxon>
        <taxon>Bacillota</taxon>
        <taxon>Clostridia</taxon>
        <taxon>Eubacteriales</taxon>
        <taxon>Eubacteriaceae</taxon>
        <taxon>Alkalibaculum</taxon>
    </lineage>
</organism>
<dbReference type="GO" id="GO:0005886">
    <property type="term" value="C:plasma membrane"/>
    <property type="evidence" value="ECO:0007669"/>
    <property type="project" value="UniProtKB-SubCell"/>
</dbReference>
<evidence type="ECO:0000256" key="6">
    <source>
        <dbReference type="ARBA" id="ARBA00023136"/>
    </source>
</evidence>
<keyword evidence="5 7" id="KW-1133">Transmembrane helix</keyword>
<dbReference type="NCBIfam" id="NF045474">
    <property type="entry name" value="Opp2C"/>
    <property type="match status" value="1"/>
</dbReference>
<dbReference type="PANTHER" id="PTHR43386:SF25">
    <property type="entry name" value="PEPTIDE ABC TRANSPORTER PERMEASE PROTEIN"/>
    <property type="match status" value="1"/>
</dbReference>
<gene>
    <name evidence="9" type="ORF">DES36_12619</name>
</gene>
<dbReference type="InterPro" id="IPR053385">
    <property type="entry name" value="ABC_transport_permease"/>
</dbReference>
<accession>A0A366HXZ5</accession>
<feature type="transmembrane region" description="Helical" evidence="7">
    <location>
        <begin position="117"/>
        <end position="143"/>
    </location>
</feature>
<keyword evidence="6 7" id="KW-0472">Membrane</keyword>
<keyword evidence="3" id="KW-1003">Cell membrane</keyword>
<comment type="caution">
    <text evidence="9">The sequence shown here is derived from an EMBL/GenBank/DDBJ whole genome shotgun (WGS) entry which is preliminary data.</text>
</comment>
<keyword evidence="2 7" id="KW-0813">Transport</keyword>
<feature type="transmembrane region" description="Helical" evidence="7">
    <location>
        <begin position="300"/>
        <end position="319"/>
    </location>
</feature>
<dbReference type="EMBL" id="QNRX01000026">
    <property type="protein sequence ID" value="RBP57947.1"/>
    <property type="molecule type" value="Genomic_DNA"/>
</dbReference>
<dbReference type="InterPro" id="IPR050366">
    <property type="entry name" value="BP-dependent_transpt_permease"/>
</dbReference>
<dbReference type="RefSeq" id="WP_148581886.1">
    <property type="nucleotide sequence ID" value="NZ_QNRX01000026.1"/>
</dbReference>
<dbReference type="Gene3D" id="3.40.190.10">
    <property type="entry name" value="Periplasmic binding protein-like II"/>
    <property type="match status" value="1"/>
</dbReference>
<evidence type="ECO:0000256" key="7">
    <source>
        <dbReference type="RuleBase" id="RU363032"/>
    </source>
</evidence>
<feature type="transmembrane region" description="Helical" evidence="7">
    <location>
        <begin position="6"/>
        <end position="29"/>
    </location>
</feature>
<feature type="transmembrane region" description="Helical" evidence="7">
    <location>
        <begin position="234"/>
        <end position="256"/>
    </location>
</feature>
<evidence type="ECO:0000256" key="2">
    <source>
        <dbReference type="ARBA" id="ARBA00022448"/>
    </source>
</evidence>
<evidence type="ECO:0000313" key="9">
    <source>
        <dbReference type="EMBL" id="RBP57947.1"/>
    </source>
</evidence>
<reference evidence="9 10" key="1">
    <citation type="submission" date="2018-06" db="EMBL/GenBank/DDBJ databases">
        <title>Genomic Encyclopedia of Type Strains, Phase IV (KMG-IV): sequencing the most valuable type-strain genomes for metagenomic binning, comparative biology and taxonomic classification.</title>
        <authorList>
            <person name="Goeker M."/>
        </authorList>
    </citation>
    <scope>NUCLEOTIDE SEQUENCE [LARGE SCALE GENOMIC DNA]</scope>
    <source>
        <strain evidence="9 10">DSM 22112</strain>
    </source>
</reference>
<dbReference type="Pfam" id="PF00528">
    <property type="entry name" value="BPD_transp_1"/>
    <property type="match status" value="1"/>
</dbReference>
<dbReference type="PANTHER" id="PTHR43386">
    <property type="entry name" value="OLIGOPEPTIDE TRANSPORT SYSTEM PERMEASE PROTEIN APPC"/>
    <property type="match status" value="1"/>
</dbReference>
<comment type="similarity">
    <text evidence="7">Belongs to the binding-protein-dependent transport system permease family.</text>
</comment>
<name>A0A366HXZ5_9FIRM</name>
<keyword evidence="10" id="KW-1185">Reference proteome</keyword>
<feature type="domain" description="ABC transmembrane type-1" evidence="8">
    <location>
        <begin position="72"/>
        <end position="257"/>
    </location>
</feature>
<evidence type="ECO:0000256" key="3">
    <source>
        <dbReference type="ARBA" id="ARBA00022475"/>
    </source>
</evidence>